<proteinExistence type="predicted"/>
<organism evidence="2 3">
    <name type="scientific">Actinoplanes couchii</name>
    <dbReference type="NCBI Taxonomy" id="403638"/>
    <lineage>
        <taxon>Bacteria</taxon>
        <taxon>Bacillati</taxon>
        <taxon>Actinomycetota</taxon>
        <taxon>Actinomycetes</taxon>
        <taxon>Micromonosporales</taxon>
        <taxon>Micromonosporaceae</taxon>
        <taxon>Actinoplanes</taxon>
    </lineage>
</organism>
<reference evidence="2 3" key="1">
    <citation type="submission" date="2021-01" db="EMBL/GenBank/DDBJ databases">
        <title>Whole genome shotgun sequence of Actinoplanes couchii NBRC 106145.</title>
        <authorList>
            <person name="Komaki H."/>
            <person name="Tamura T."/>
        </authorList>
    </citation>
    <scope>NUCLEOTIDE SEQUENCE [LARGE SCALE GENOMIC DNA]</scope>
    <source>
        <strain evidence="2 3">NBRC 106145</strain>
    </source>
</reference>
<feature type="transmembrane region" description="Helical" evidence="1">
    <location>
        <begin position="67"/>
        <end position="93"/>
    </location>
</feature>
<feature type="transmembrane region" description="Helical" evidence="1">
    <location>
        <begin position="147"/>
        <end position="173"/>
    </location>
</feature>
<keyword evidence="3" id="KW-1185">Reference proteome</keyword>
<keyword evidence="1" id="KW-0812">Transmembrane</keyword>
<dbReference type="EMBL" id="BOMG01000097">
    <property type="protein sequence ID" value="GID59417.1"/>
    <property type="molecule type" value="Genomic_DNA"/>
</dbReference>
<evidence type="ECO:0000313" key="2">
    <source>
        <dbReference type="EMBL" id="GID59417.1"/>
    </source>
</evidence>
<accession>A0ABQ3XLM6</accession>
<gene>
    <name evidence="2" type="ORF">Aco03nite_078210</name>
</gene>
<evidence type="ECO:0000256" key="1">
    <source>
        <dbReference type="SAM" id="Phobius"/>
    </source>
</evidence>
<dbReference type="Proteomes" id="UP000612282">
    <property type="component" value="Unassembled WGS sequence"/>
</dbReference>
<feature type="transmembrane region" description="Helical" evidence="1">
    <location>
        <begin position="113"/>
        <end position="135"/>
    </location>
</feature>
<keyword evidence="1" id="KW-1133">Transmembrane helix</keyword>
<dbReference type="RefSeq" id="WP_203805499.1">
    <property type="nucleotide sequence ID" value="NZ_BAAAQE010000112.1"/>
</dbReference>
<protein>
    <submittedName>
        <fullName evidence="2">Uncharacterized protein</fullName>
    </submittedName>
</protein>
<name>A0ABQ3XLM6_9ACTN</name>
<keyword evidence="1" id="KW-0472">Membrane</keyword>
<comment type="caution">
    <text evidence="2">The sequence shown here is derived from an EMBL/GenBank/DDBJ whole genome shotgun (WGS) entry which is preliminary data.</text>
</comment>
<evidence type="ECO:0000313" key="3">
    <source>
        <dbReference type="Proteomes" id="UP000612282"/>
    </source>
</evidence>
<sequence>MTRIAFLAAPLAMTGYGITRIIGRLDDNYGPGADWQIAHAFGLAGMLLFIPVILTMRPLMRTAATPVTAITLTGLATTIVQFSADMILALAATDRTDLKTLQHQFADLPGVQLAVYDVGPMLFFLGIATIAALTAAAGNLPWWSPALMLTAVLLPVADLNLMPLTGLLILAALHPLTRTRTPIPTSA</sequence>
<feature type="transmembrane region" description="Helical" evidence="1">
    <location>
        <begin position="35"/>
        <end position="55"/>
    </location>
</feature>